<evidence type="ECO:0000313" key="4">
    <source>
        <dbReference type="EMBL" id="KAJ9656980.1"/>
    </source>
</evidence>
<dbReference type="Pfam" id="PF20400">
    <property type="entry name" value="BAR_4"/>
    <property type="match status" value="1"/>
</dbReference>
<dbReference type="EMBL" id="JAPDRL010000111">
    <property type="protein sequence ID" value="KAJ9656980.1"/>
    <property type="molecule type" value="Genomic_DNA"/>
</dbReference>
<feature type="compositionally biased region" description="Polar residues" evidence="2">
    <location>
        <begin position="751"/>
        <end position="804"/>
    </location>
</feature>
<sequence>MAARPRTPAQGADGSVPAPNADHMNRGYGGMDAQDFGGGTGAPVESSPLSQSVQQPGTGTLDDMEQRPTSKGSTAPSTTLASEGPSRHNTLKKKNSVKRQSSLKRSGSKKSLRSAKSVTIDPDALDPGFNNVFHTPVPTHGTPTDILANRFQAWRKLLKDIITYFGEVQASYEHRSKALVKVSNTINNLNAPSLFITDGGLNDANRILRDYHKHTVIEAAKARDIEHDVITQLTGLRADLAQKIKEIKSLSGDFKNSVDKEKEGTRKAVAAYLEAVDFMDSDPHGAVGKVDPYIVRLSVERQIERQIDEENYLHRAYLNLETSGRELESIIVGEIQKAYNALATILKREADDSYEAVEQLRSGPIAMPRDREWNQFVEHDPHFVNPKLPLRKVHEIEYPGKNHPAATEVRAGMLERKSKYLKSYTPGWQVLYVLSPTHLHEFKSADRIYTQPPVMSLFLPDQRLGSHSEPGSTSHKFSLKGRQAGGMHRGHSWVFRAESHDTMLAWFNDIKALTEKTGEERNAFVRRSHARSVSGNSAKSVSSGSGIDEDEEDEAPYSAPPAIKVSTPEPPPQRPQPGGRFPSDLQINRHLQAPPSASSEGSEPGNGNDDVSTTAGGLRGAALPTGSTREHQAVQREPSQRSLSRDDHSDEARDEGNPAHNTFVALPEPSRETQREAPSELPTSATPAAATTQREPTPSYFHRHDAPSQAAPSKPPDQECAVRRDDTHPSQAPESRGVYTAPIASDYPTETYPTQQYQSQEYPTQAPNQEPAQPQSFLGETQPEITGQAGPQSQPSPVRQNSNYGDWMTPAAAGVGGVAAGAVGAEVYRRHQAAAEGPERVSEEQEMRPQEYQQERTKEPELGRAFDHTPPVAPLYTREQQTTRSENLQQQVDEPKEEDSPVQTPPVAPPYIRQQQRDQPESVQEQVVEPKGEDSPTHTPLVAPLYMRQQQKDQQEDPHEREVMSEERPLSTDTPSAAPLAVGQQYRDLTPVNPASLDISSAGFTPVGSSDVDARQQEAESYESPPTDAMMSTAGGLAMVQQKHDEPSFEPATGSSTPPVTAPSVEPQHQDDEIPPERTSPGGVAEPLLPPVDADPEEQHQDPPYPTSGVMATEMPTGPMQVPFSPPEPSPAEPFVLDSVYSAPNDSFVPPPSFMQAPYSPAAASSTESPVPVSSQRSLPSDSFVPPPSFMQAPWSPAEPTSVEPAVTHSSERSLPSDSFVVPPDSSYEQSRALSDDPSPPQSPVPAVYDEPSAVEDELSTVDNESNTVDEAPQSQTRSPLSSSTTAFLGTISSPNRSFANGRTGGPTQMRETGRIFPAVLRHDTDVSVSQLHIPGEYPKTPTNEFKGY</sequence>
<evidence type="ECO:0000256" key="2">
    <source>
        <dbReference type="SAM" id="MobiDB-lite"/>
    </source>
</evidence>
<feature type="region of interest" description="Disordered" evidence="2">
    <location>
        <begin position="461"/>
        <end position="484"/>
    </location>
</feature>
<dbReference type="SMART" id="SM00233">
    <property type="entry name" value="PH"/>
    <property type="match status" value="1"/>
</dbReference>
<dbReference type="InterPro" id="IPR001849">
    <property type="entry name" value="PH_domain"/>
</dbReference>
<proteinExistence type="predicted"/>
<feature type="compositionally biased region" description="Basic and acidic residues" evidence="2">
    <location>
        <begin position="669"/>
        <end position="678"/>
    </location>
</feature>
<dbReference type="CDD" id="cd13311">
    <property type="entry name" value="PH_Slm1"/>
    <property type="match status" value="1"/>
</dbReference>
<feature type="domain" description="PH" evidence="3">
    <location>
        <begin position="407"/>
        <end position="515"/>
    </location>
</feature>
<evidence type="ECO:0000313" key="5">
    <source>
        <dbReference type="Proteomes" id="UP001172684"/>
    </source>
</evidence>
<dbReference type="InterPro" id="IPR046868">
    <property type="entry name" value="BAR_4"/>
</dbReference>
<feature type="compositionally biased region" description="Basic and acidic residues" evidence="2">
    <location>
        <begin position="643"/>
        <end position="657"/>
    </location>
</feature>
<dbReference type="PROSITE" id="PS50003">
    <property type="entry name" value="PH_DOMAIN"/>
    <property type="match status" value="1"/>
</dbReference>
<feature type="compositionally biased region" description="Low complexity" evidence="2">
    <location>
        <begin position="532"/>
        <end position="546"/>
    </location>
</feature>
<comment type="caution">
    <text evidence="4">The sequence shown here is derived from an EMBL/GenBank/DDBJ whole genome shotgun (WGS) entry which is preliminary data.</text>
</comment>
<dbReference type="SUPFAM" id="SSF50729">
    <property type="entry name" value="PH domain-like"/>
    <property type="match status" value="1"/>
</dbReference>
<feature type="compositionally biased region" description="Polar residues" evidence="2">
    <location>
        <begin position="1163"/>
        <end position="1181"/>
    </location>
</feature>
<reference evidence="4" key="1">
    <citation type="submission" date="2022-10" db="EMBL/GenBank/DDBJ databases">
        <title>Culturing micro-colonial fungi from biological soil crusts in the Mojave desert and describing Neophaeococcomyces mojavensis, and introducing the new genera and species Taxawa tesnikishii.</title>
        <authorList>
            <person name="Kurbessoian T."/>
            <person name="Stajich J.E."/>
        </authorList>
    </citation>
    <scope>NUCLEOTIDE SEQUENCE</scope>
    <source>
        <strain evidence="4">TK_1</strain>
    </source>
</reference>
<dbReference type="InterPro" id="IPR043453">
    <property type="entry name" value="Slm1_PH"/>
</dbReference>
<feature type="compositionally biased region" description="Low complexity" evidence="2">
    <location>
        <begin position="682"/>
        <end position="692"/>
    </location>
</feature>
<feature type="compositionally biased region" description="Basic and acidic residues" evidence="2">
    <location>
        <begin position="716"/>
        <end position="728"/>
    </location>
</feature>
<dbReference type="InterPro" id="IPR011993">
    <property type="entry name" value="PH-like_dom_sf"/>
</dbReference>
<accession>A0ABQ9NH17</accession>
<organism evidence="4 5">
    <name type="scientific">Coniosporium apollinis</name>
    <dbReference type="NCBI Taxonomy" id="61459"/>
    <lineage>
        <taxon>Eukaryota</taxon>
        <taxon>Fungi</taxon>
        <taxon>Dikarya</taxon>
        <taxon>Ascomycota</taxon>
        <taxon>Pezizomycotina</taxon>
        <taxon>Dothideomycetes</taxon>
        <taxon>Dothideomycetes incertae sedis</taxon>
        <taxon>Coniosporium</taxon>
    </lineage>
</organism>
<dbReference type="PANTHER" id="PTHR31941:SF16">
    <property type="entry name" value="PHOSPHATIDYLINOSITOL 4,5-BISPHOSPHATE-BINDING PROTEIN SLM1-RELATED"/>
    <property type="match status" value="1"/>
</dbReference>
<feature type="compositionally biased region" description="Basic and acidic residues" evidence="2">
    <location>
        <begin position="950"/>
        <end position="970"/>
    </location>
</feature>
<dbReference type="Proteomes" id="UP001172684">
    <property type="component" value="Unassembled WGS sequence"/>
</dbReference>
<dbReference type="Gene3D" id="2.30.29.30">
    <property type="entry name" value="Pleckstrin-homology domain (PH domain)/Phosphotyrosine-binding domain (PTB)"/>
    <property type="match status" value="1"/>
</dbReference>
<feature type="compositionally biased region" description="Polar residues" evidence="2">
    <location>
        <begin position="878"/>
        <end position="892"/>
    </location>
</feature>
<feature type="region of interest" description="Disordered" evidence="2">
    <location>
        <begin position="526"/>
        <end position="812"/>
    </location>
</feature>
<feature type="compositionally biased region" description="Polar residues" evidence="2">
    <location>
        <begin position="47"/>
        <end position="58"/>
    </location>
</feature>
<dbReference type="InterPro" id="IPR046869">
    <property type="entry name" value="SLM1/RGC1-like_PH"/>
</dbReference>
<feature type="compositionally biased region" description="Low complexity" evidence="2">
    <location>
        <begin position="593"/>
        <end position="608"/>
    </location>
</feature>
<feature type="region of interest" description="Disordered" evidence="2">
    <location>
        <begin position="1"/>
        <end position="128"/>
    </location>
</feature>
<dbReference type="PANTHER" id="PTHR31941">
    <property type="entry name" value="CYTOSKELETAL SIGNALING PROTEIN SLM1"/>
    <property type="match status" value="1"/>
</dbReference>
<evidence type="ECO:0000259" key="3">
    <source>
        <dbReference type="PROSITE" id="PS50003"/>
    </source>
</evidence>
<dbReference type="Pfam" id="PF20399">
    <property type="entry name" value="PH_20"/>
    <property type="match status" value="1"/>
</dbReference>
<feature type="compositionally biased region" description="Low complexity" evidence="2">
    <location>
        <begin position="1214"/>
        <end position="1227"/>
    </location>
</feature>
<keyword evidence="1" id="KW-0597">Phosphoprotein</keyword>
<feature type="compositionally biased region" description="Basic and acidic residues" evidence="2">
    <location>
        <begin position="837"/>
        <end position="867"/>
    </location>
</feature>
<name>A0ABQ9NH17_9PEZI</name>
<protein>
    <submittedName>
        <fullName evidence="4">Phosphatidylinositol 4,5-bisphosphate-binding protein</fullName>
    </submittedName>
</protein>
<keyword evidence="5" id="KW-1185">Reference proteome</keyword>
<gene>
    <name evidence="4" type="primary">SLM2</name>
    <name evidence="4" type="ORF">H2201_008342</name>
</gene>
<feature type="region of interest" description="Disordered" evidence="2">
    <location>
        <begin position="831"/>
        <end position="1312"/>
    </location>
</feature>
<evidence type="ECO:0000256" key="1">
    <source>
        <dbReference type="ARBA" id="ARBA00022553"/>
    </source>
</evidence>
<feature type="compositionally biased region" description="Polar residues" evidence="2">
    <location>
        <begin position="67"/>
        <end position="81"/>
    </location>
</feature>
<feature type="compositionally biased region" description="Polar residues" evidence="2">
    <location>
        <begin position="1261"/>
        <end position="1311"/>
    </location>
</feature>